<dbReference type="Proteomes" id="UP001152024">
    <property type="component" value="Unassembled WGS sequence"/>
</dbReference>
<dbReference type="SMART" id="SM00320">
    <property type="entry name" value="WD40"/>
    <property type="match status" value="11"/>
</dbReference>
<dbReference type="PROSITE" id="PS00678">
    <property type="entry name" value="WD_REPEATS_1"/>
    <property type="match status" value="1"/>
</dbReference>
<dbReference type="Pfam" id="PF00400">
    <property type="entry name" value="WD40"/>
    <property type="match status" value="6"/>
</dbReference>
<sequence length="1663" mass="185646">MCRYIIGQYLFPVCSANKLMHNFELISPLTFFLDCSTHFSCLITKETNPDFTAKMRKRYDRLKQKFRSRDDNAESTNTRPSSEPAASTTQTPNASSQLLGSPDNSAGSSGATLTTPLIQEPPASALSLQVATHDQATCLSLSEQLWTEAYNGLKEKESDLVKAYENILSKVQAEWTETTTPSEVNNMPHCKNKEARHMWMMVYAGLERTKRQAEVKETASDLMELTNNIKSSIDKIVKYSAEATVVWVGLSLGLEILSNPMKEPGLNRKAITYVMSCMRWYWNLADVALGQDKASPSDTLRDNLKGHLVDFFKKLLTLQMKSVCLYYRNWASIILRDMVKLDDWNGKLNELKNAEAAIARDIQQYNSEDVKIEVAGIAKNSRMQAESLENIYTAIREEARLREKKEQNDEDRDCLRALHVTDPRLDKQRIQIQKRGLQPELCDWIFTSTAYEQFMADNSKRILWINGLPGKGKTMLACGIIDGLRRSLRPLAFFFCEGSAAKDNLSGETAVIRGLIYMLLDYQPSLMSIMRPHYDKMGEKLFHNHNSSIILVQILTEMLQDPCLHEAIVVIDALDECSGRSSLIDVINDLSQSCPAQWILTSRPWPEIKTELSGAQGIISLSLEDEKESVSKAVKSYIDTTVDRLVKRWGDDADLKTTIAEYMYSQAGNTFLWVSLVCKRLASSRISKRCVMDVLKSLPDTLDKLYDEMLVRIVDSVEKDRLIQILATVCISYRPLTPAELATLMDDTKEDDVADAIDWCGSFLDCQNDGIFLVHQSAREFLVNKNPSKIFPKGLEFQHHSVFLKSLEALSTLLKRDIYQLGNPGLSSAQISTPDPDLLAPIRYSCVYWVDHLKSSKLQYETGDHELGDDGLVHRFFRTKYLNWLEALSILCRLSEGILAVHKLEALAADMESIGLAKLLLDARRFVLTHKMLIEVTPLQVYASALVFSPTESLIRQLYESETSIHIVPPNTAGLDWTACLQTVEDNAHSVCFSSDGLWLASGSCDVRVWSTSTGACLRVLEGHQEKVGVVVFSPNNLVLASGSFDNTVRLWDPMRSGCTTVLYGHDRNVVSLSFSSDSLTVASGSDDGTIKIWSVATGDCFRTILNNASTPIFSLAFLSGNGTLVSVYESSIDVWDLSTGSLKRRVDPDVVEYGVPAFSSESSQILIPSPFHLEIWNLVTDERSHLTYRHDTDSPEALAPDGKRRATGYSNGSIDIWDIQTGHVLQTLEGHTDDVSSLAFTLKGTQLASGSLDGTIKIWNLDDSPNLPTRHAPGSLQGMLKICNLDFSPIIPTRSRQKDSSRGVDYIKISSNDIVLSADIDISVVKVWDRNTGACLRAFQTRLAQAQNRSMIPKFPLSSDGKRLALVSSDGYFSIWNVSTGTQAQIFKKEHGEITYAAFSLDDALLVSGSDDGSIRVWDPVTGACLKTFDGRGNGRVEFLAIAPDNMRIAAIFAGSSVGIWDVTNDLFQSPIDERSLPDLTIFSMAWSCDSKRLAIGSKSGHTYIFPGLDGSKRQTLRFDSGDVQALAFSPDNTMLALASFWDEVKVWDISREDYLCTLAGFTTQLAWDPNNDSRLQTEFGDFDIPHFPTERDGREPVTEPIPVGLGISSDHSWILRQGISILWLPHEYRPCHPPSIAPVQENDVFMRTESGKFCWLRFPSL</sequence>
<dbReference type="PANTHER" id="PTHR19848">
    <property type="entry name" value="WD40 REPEAT PROTEIN"/>
    <property type="match status" value="1"/>
</dbReference>
<dbReference type="PROSITE" id="PS50294">
    <property type="entry name" value="WD_REPEATS_REGION"/>
    <property type="match status" value="4"/>
</dbReference>
<feature type="domain" description="NACHT" evidence="6">
    <location>
        <begin position="461"/>
        <end position="604"/>
    </location>
</feature>
<feature type="repeat" description="WD" evidence="3">
    <location>
        <begin position="1021"/>
        <end position="1053"/>
    </location>
</feature>
<feature type="compositionally biased region" description="Basic and acidic residues" evidence="5">
    <location>
        <begin position="62"/>
        <end position="72"/>
    </location>
</feature>
<dbReference type="Pfam" id="PF17100">
    <property type="entry name" value="NACHT_N"/>
    <property type="match status" value="1"/>
</dbReference>
<dbReference type="InterPro" id="IPR019775">
    <property type="entry name" value="WD40_repeat_CS"/>
</dbReference>
<reference evidence="7" key="1">
    <citation type="submission" date="2022-09" db="EMBL/GenBank/DDBJ databases">
        <title>Fusarium specimens isolated from Avocado Roots.</title>
        <authorList>
            <person name="Stajich J."/>
            <person name="Roper C."/>
            <person name="Heimlech-Rivalta G."/>
        </authorList>
    </citation>
    <scope>NUCLEOTIDE SEQUENCE</scope>
    <source>
        <strain evidence="7">CF00095</strain>
    </source>
</reference>
<dbReference type="InterPro" id="IPR056884">
    <property type="entry name" value="NPHP3-like_N"/>
</dbReference>
<evidence type="ECO:0000313" key="7">
    <source>
        <dbReference type="EMBL" id="KAJ4141740.1"/>
    </source>
</evidence>
<dbReference type="InterPro" id="IPR007111">
    <property type="entry name" value="NACHT_NTPase"/>
</dbReference>
<keyword evidence="4" id="KW-0175">Coiled coil</keyword>
<dbReference type="InterPro" id="IPR027417">
    <property type="entry name" value="P-loop_NTPase"/>
</dbReference>
<dbReference type="InterPro" id="IPR011047">
    <property type="entry name" value="Quinoprotein_ADH-like_sf"/>
</dbReference>
<protein>
    <recommendedName>
        <fullName evidence="6">NACHT domain-containing protein</fullName>
    </recommendedName>
</protein>
<evidence type="ECO:0000256" key="2">
    <source>
        <dbReference type="ARBA" id="ARBA00022737"/>
    </source>
</evidence>
<feature type="repeat" description="WD" evidence="3">
    <location>
        <begin position="1198"/>
        <end position="1228"/>
    </location>
</feature>
<dbReference type="Gene3D" id="2.130.10.10">
    <property type="entry name" value="YVTN repeat-like/Quinoprotein amine dehydrogenase"/>
    <property type="match status" value="4"/>
</dbReference>
<evidence type="ECO:0000256" key="3">
    <source>
        <dbReference type="PROSITE-ProRule" id="PRU00221"/>
    </source>
</evidence>
<name>A0ABQ8RUC5_FUSEQ</name>
<keyword evidence="1 3" id="KW-0853">WD repeat</keyword>
<dbReference type="InterPro" id="IPR001680">
    <property type="entry name" value="WD40_rpt"/>
</dbReference>
<gene>
    <name evidence="7" type="ORF">NW768_000957</name>
</gene>
<dbReference type="SUPFAM" id="SSF50978">
    <property type="entry name" value="WD40 repeat-like"/>
    <property type="match status" value="1"/>
</dbReference>
<dbReference type="SUPFAM" id="SSF50998">
    <property type="entry name" value="Quinoprotein alcohol dehydrogenase-like"/>
    <property type="match status" value="1"/>
</dbReference>
<dbReference type="EMBL" id="JAOQBH010000001">
    <property type="protein sequence ID" value="KAJ4141740.1"/>
    <property type="molecule type" value="Genomic_DNA"/>
</dbReference>
<dbReference type="InterPro" id="IPR015943">
    <property type="entry name" value="WD40/YVTN_repeat-like_dom_sf"/>
</dbReference>
<dbReference type="SUPFAM" id="SSF52540">
    <property type="entry name" value="P-loop containing nucleoside triphosphate hydrolases"/>
    <property type="match status" value="1"/>
</dbReference>
<feature type="coiled-coil region" evidence="4">
    <location>
        <begin position="348"/>
        <end position="398"/>
    </location>
</feature>
<evidence type="ECO:0000256" key="4">
    <source>
        <dbReference type="SAM" id="Coils"/>
    </source>
</evidence>
<dbReference type="Gene3D" id="3.40.50.300">
    <property type="entry name" value="P-loop containing nucleotide triphosphate hydrolases"/>
    <property type="match status" value="1"/>
</dbReference>
<dbReference type="InterPro" id="IPR036322">
    <property type="entry name" value="WD40_repeat_dom_sf"/>
</dbReference>
<organism evidence="7 8">
    <name type="scientific">Fusarium equiseti</name>
    <name type="common">Fusarium scirpi</name>
    <dbReference type="NCBI Taxonomy" id="61235"/>
    <lineage>
        <taxon>Eukaryota</taxon>
        <taxon>Fungi</taxon>
        <taxon>Dikarya</taxon>
        <taxon>Ascomycota</taxon>
        <taxon>Pezizomycotina</taxon>
        <taxon>Sordariomycetes</taxon>
        <taxon>Hypocreomycetidae</taxon>
        <taxon>Hypocreales</taxon>
        <taxon>Nectriaceae</taxon>
        <taxon>Fusarium</taxon>
        <taxon>Fusarium incarnatum-equiseti species complex</taxon>
    </lineage>
</organism>
<proteinExistence type="predicted"/>
<evidence type="ECO:0000256" key="5">
    <source>
        <dbReference type="SAM" id="MobiDB-lite"/>
    </source>
</evidence>
<feature type="repeat" description="WD" evidence="3">
    <location>
        <begin position="1518"/>
        <end position="1559"/>
    </location>
</feature>
<dbReference type="PROSITE" id="PS50082">
    <property type="entry name" value="WD_REPEATS_2"/>
    <property type="match status" value="6"/>
</dbReference>
<feature type="repeat" description="WD" evidence="3">
    <location>
        <begin position="1388"/>
        <end position="1429"/>
    </location>
</feature>
<dbReference type="PANTHER" id="PTHR19848:SF8">
    <property type="entry name" value="F-BOX AND WD REPEAT DOMAIN CONTAINING 7"/>
    <property type="match status" value="1"/>
</dbReference>
<evidence type="ECO:0000313" key="8">
    <source>
        <dbReference type="Proteomes" id="UP001152024"/>
    </source>
</evidence>
<evidence type="ECO:0000259" key="6">
    <source>
        <dbReference type="PROSITE" id="PS50837"/>
    </source>
</evidence>
<keyword evidence="2" id="KW-0677">Repeat</keyword>
<dbReference type="Pfam" id="PF24883">
    <property type="entry name" value="NPHP3_N"/>
    <property type="match status" value="1"/>
</dbReference>
<feature type="repeat" description="WD" evidence="3">
    <location>
        <begin position="1229"/>
        <end position="1270"/>
    </location>
</feature>
<comment type="caution">
    <text evidence="7">The sequence shown here is derived from an EMBL/GenBank/DDBJ whole genome shotgun (WGS) entry which is preliminary data.</text>
</comment>
<dbReference type="InterPro" id="IPR031359">
    <property type="entry name" value="NACHT_N"/>
</dbReference>
<dbReference type="InterPro" id="IPR020472">
    <property type="entry name" value="WD40_PAC1"/>
</dbReference>
<keyword evidence="8" id="KW-1185">Reference proteome</keyword>
<dbReference type="CDD" id="cd00200">
    <property type="entry name" value="WD40"/>
    <property type="match status" value="2"/>
</dbReference>
<feature type="region of interest" description="Disordered" evidence="5">
    <location>
        <begin position="62"/>
        <end position="116"/>
    </location>
</feature>
<dbReference type="PRINTS" id="PR00320">
    <property type="entry name" value="GPROTEINBRPT"/>
</dbReference>
<dbReference type="PROSITE" id="PS50837">
    <property type="entry name" value="NACHT"/>
    <property type="match status" value="1"/>
</dbReference>
<accession>A0ABQ8RUC5</accession>
<feature type="compositionally biased region" description="Polar residues" evidence="5">
    <location>
        <begin position="74"/>
        <end position="116"/>
    </location>
</feature>
<evidence type="ECO:0000256" key="1">
    <source>
        <dbReference type="ARBA" id="ARBA00022574"/>
    </source>
</evidence>
<feature type="repeat" description="WD" evidence="3">
    <location>
        <begin position="1063"/>
        <end position="1104"/>
    </location>
</feature>